<proteinExistence type="predicted"/>
<reference evidence="1" key="1">
    <citation type="journal article" date="2015" name="Nature">
        <title>Complex archaea that bridge the gap between prokaryotes and eukaryotes.</title>
        <authorList>
            <person name="Spang A."/>
            <person name="Saw J.H."/>
            <person name="Jorgensen S.L."/>
            <person name="Zaremba-Niedzwiedzka K."/>
            <person name="Martijn J."/>
            <person name="Lind A.E."/>
            <person name="van Eijk R."/>
            <person name="Schleper C."/>
            <person name="Guy L."/>
            <person name="Ettema T.J."/>
        </authorList>
    </citation>
    <scope>NUCLEOTIDE SEQUENCE</scope>
</reference>
<feature type="non-terminal residue" evidence="1">
    <location>
        <position position="46"/>
    </location>
</feature>
<dbReference type="EMBL" id="LAZR01064736">
    <property type="protein sequence ID" value="KKK56947.1"/>
    <property type="molecule type" value="Genomic_DNA"/>
</dbReference>
<evidence type="ECO:0000313" key="1">
    <source>
        <dbReference type="EMBL" id="KKK56947.1"/>
    </source>
</evidence>
<comment type="caution">
    <text evidence="1">The sequence shown here is derived from an EMBL/GenBank/DDBJ whole genome shotgun (WGS) entry which is preliminary data.</text>
</comment>
<name>A0A0F8WJA7_9ZZZZ</name>
<accession>A0A0F8WJA7</accession>
<sequence>MCDEGLSYMKENLEVKEAEAGAVTDGIYEKGRVSGLTIALGVIRGL</sequence>
<organism evidence="1">
    <name type="scientific">marine sediment metagenome</name>
    <dbReference type="NCBI Taxonomy" id="412755"/>
    <lineage>
        <taxon>unclassified sequences</taxon>
        <taxon>metagenomes</taxon>
        <taxon>ecological metagenomes</taxon>
    </lineage>
</organism>
<protein>
    <submittedName>
        <fullName evidence="1">Uncharacterized protein</fullName>
    </submittedName>
</protein>
<dbReference type="AlphaFoldDB" id="A0A0F8WJA7"/>
<gene>
    <name evidence="1" type="ORF">LCGC14_3059400</name>
</gene>